<evidence type="ECO:0000313" key="2">
    <source>
        <dbReference type="Proteomes" id="UP000217250"/>
    </source>
</evidence>
<dbReference type="EMBL" id="CP022386">
    <property type="protein sequence ID" value="ATA87018.1"/>
    <property type="molecule type" value="Genomic_DNA"/>
</dbReference>
<name>A0A250FSG7_9FLAO</name>
<dbReference type="KEGG" id="cgh:CGC50_07535"/>
<organism evidence="1 2">
    <name type="scientific">Capnocytophaga gingivalis</name>
    <dbReference type="NCBI Taxonomy" id="1017"/>
    <lineage>
        <taxon>Bacteria</taxon>
        <taxon>Pseudomonadati</taxon>
        <taxon>Bacteroidota</taxon>
        <taxon>Flavobacteriia</taxon>
        <taxon>Flavobacteriales</taxon>
        <taxon>Flavobacteriaceae</taxon>
        <taxon>Capnocytophaga</taxon>
    </lineage>
</organism>
<reference evidence="2" key="1">
    <citation type="submission" date="2017-06" db="EMBL/GenBank/DDBJ databases">
        <title>Capnocytophaga spp. assemblies.</title>
        <authorList>
            <person name="Gulvik C.A."/>
        </authorList>
    </citation>
    <scope>NUCLEOTIDE SEQUENCE [LARGE SCALE GENOMIC DNA]</scope>
    <source>
        <strain evidence="2">H1496</strain>
    </source>
</reference>
<proteinExistence type="predicted"/>
<accession>A0A250FSG7</accession>
<sequence length="517" mass="60205">MRGQNKEFEITPITAYKAYYNLNRLNEYGRKDKILIFNMQLKMVDYPIYGEEDIPSKKYQELKEELPKYKGDYDEFQEKKSIAPLIEKYLTSNEKRKIKLQYLVEAEKIVEKYKNELRKTYSTDNGAKVSFIYLDKEGENRNDKILEFYKDFINNKLQMSSRAKKYLEILDQLNNTSPTDKKPIFAGQSIKKEVFVIDTTKIHFSKLDGTFELIPLKYKIIKHKKSNTLPLEAISTSDNSIFPNDKNLVSIENYEYSVLKNINSDDYFLVTQNFLNELTNISIGGEIPFTFVRQSALKLEKDKGIQYISGLTEIEEKRILGMYPIQEIGEEPDYETSKYLKFTSIPTTDRFIMITDCPRGYGKVNKNLVIQNIKTQQLYLVSSFPIREFQDLDNMTNESLGRGFLTMDVPKELTPQEKQSVQQYHSMLKIAYQKGLQLRNIQKKYLTRTGLFDPSRATATDKAIYNRILKELKATYSKMRDMTTNSSGTRDAIENSLSTEDAGALDVIAGWYYSYDI</sequence>
<dbReference type="Proteomes" id="UP000217250">
    <property type="component" value="Chromosome"/>
</dbReference>
<evidence type="ECO:0000313" key="1">
    <source>
        <dbReference type="EMBL" id="ATA87018.1"/>
    </source>
</evidence>
<dbReference type="AlphaFoldDB" id="A0A250FSG7"/>
<protein>
    <submittedName>
        <fullName evidence="1">Uncharacterized protein</fullName>
    </submittedName>
</protein>
<gene>
    <name evidence="1" type="ORF">CGC50_07535</name>
</gene>